<keyword evidence="2 6" id="KW-1003">Cell membrane</keyword>
<keyword evidence="3 6" id="KW-0812">Transmembrane</keyword>
<evidence type="ECO:0000256" key="3">
    <source>
        <dbReference type="ARBA" id="ARBA00022692"/>
    </source>
</evidence>
<keyword evidence="4 6" id="KW-1133">Transmembrane helix</keyword>
<dbReference type="Pfam" id="PF09335">
    <property type="entry name" value="VTT_dom"/>
    <property type="match status" value="1"/>
</dbReference>
<evidence type="ECO:0000313" key="9">
    <source>
        <dbReference type="Proteomes" id="UP001217485"/>
    </source>
</evidence>
<comment type="similarity">
    <text evidence="6">Belongs to the TVP38/TMEM64 family.</text>
</comment>
<evidence type="ECO:0000313" key="8">
    <source>
        <dbReference type="EMBL" id="MDC0684500.1"/>
    </source>
</evidence>
<evidence type="ECO:0000256" key="6">
    <source>
        <dbReference type="RuleBase" id="RU366058"/>
    </source>
</evidence>
<dbReference type="PANTHER" id="PTHR12677">
    <property type="entry name" value="GOLGI APPARATUS MEMBRANE PROTEIN TVP38-RELATED"/>
    <property type="match status" value="1"/>
</dbReference>
<evidence type="ECO:0000256" key="2">
    <source>
        <dbReference type="ARBA" id="ARBA00022475"/>
    </source>
</evidence>
<feature type="transmembrane region" description="Helical" evidence="6">
    <location>
        <begin position="94"/>
        <end position="120"/>
    </location>
</feature>
<name>A0ABT5CDM5_9BACT</name>
<keyword evidence="9" id="KW-1185">Reference proteome</keyword>
<evidence type="ECO:0000256" key="5">
    <source>
        <dbReference type="ARBA" id="ARBA00023136"/>
    </source>
</evidence>
<dbReference type="EMBL" id="JAQNDK010000005">
    <property type="protein sequence ID" value="MDC0684500.1"/>
    <property type="molecule type" value="Genomic_DNA"/>
</dbReference>
<comment type="subcellular location">
    <subcellularLocation>
        <location evidence="1 6">Cell membrane</location>
        <topology evidence="1 6">Multi-pass membrane protein</topology>
    </subcellularLocation>
</comment>
<evidence type="ECO:0000256" key="1">
    <source>
        <dbReference type="ARBA" id="ARBA00004651"/>
    </source>
</evidence>
<dbReference type="PANTHER" id="PTHR12677:SF59">
    <property type="entry name" value="GOLGI APPARATUS MEMBRANE PROTEIN TVP38-RELATED"/>
    <property type="match status" value="1"/>
</dbReference>
<gene>
    <name evidence="8" type="ORF">POL72_42665</name>
</gene>
<proteinExistence type="inferred from homology"/>
<reference evidence="8 9" key="1">
    <citation type="submission" date="2023-01" db="EMBL/GenBank/DDBJ databases">
        <title>Minimal conservation of predation-associated metabolite biosynthetic gene clusters underscores biosynthetic potential of Myxococcota including descriptions for ten novel species: Archangium lansinium sp. nov., Myxococcus landrumus sp. nov., Nannocystis bai.</title>
        <authorList>
            <person name="Ahearne A."/>
            <person name="Stevens C."/>
            <person name="Dowd S."/>
        </authorList>
    </citation>
    <scope>NUCLEOTIDE SEQUENCE [LARGE SCALE GENOMIC DNA]</scope>
    <source>
        <strain evidence="8 9">WIWO2</strain>
    </source>
</reference>
<dbReference type="RefSeq" id="WP_272102627.1">
    <property type="nucleotide sequence ID" value="NZ_JAQNDK010000005.1"/>
</dbReference>
<feature type="transmembrane region" description="Helical" evidence="6">
    <location>
        <begin position="24"/>
        <end position="43"/>
    </location>
</feature>
<dbReference type="Proteomes" id="UP001217485">
    <property type="component" value="Unassembled WGS sequence"/>
</dbReference>
<dbReference type="InterPro" id="IPR015414">
    <property type="entry name" value="TMEM64"/>
</dbReference>
<protein>
    <recommendedName>
        <fullName evidence="6">TVP38/TMEM64 family membrane protein</fullName>
    </recommendedName>
</protein>
<organism evidence="8 9">
    <name type="scientific">Sorangium atrum</name>
    <dbReference type="NCBI Taxonomy" id="2995308"/>
    <lineage>
        <taxon>Bacteria</taxon>
        <taxon>Pseudomonadati</taxon>
        <taxon>Myxococcota</taxon>
        <taxon>Polyangia</taxon>
        <taxon>Polyangiales</taxon>
        <taxon>Polyangiaceae</taxon>
        <taxon>Sorangium</taxon>
    </lineage>
</organism>
<accession>A0ABT5CDM5</accession>
<feature type="domain" description="VTT" evidence="7">
    <location>
        <begin position="79"/>
        <end position="194"/>
    </location>
</feature>
<feature type="transmembrane region" description="Helical" evidence="6">
    <location>
        <begin position="141"/>
        <end position="163"/>
    </location>
</feature>
<evidence type="ECO:0000256" key="4">
    <source>
        <dbReference type="ARBA" id="ARBA00022989"/>
    </source>
</evidence>
<feature type="transmembrane region" description="Helical" evidence="6">
    <location>
        <begin position="175"/>
        <end position="193"/>
    </location>
</feature>
<comment type="caution">
    <text evidence="8">The sequence shown here is derived from an EMBL/GenBank/DDBJ whole genome shotgun (WGS) entry which is preliminary data.</text>
</comment>
<feature type="transmembrane region" description="Helical" evidence="6">
    <location>
        <begin position="205"/>
        <end position="225"/>
    </location>
</feature>
<sequence>MRQPASPADPPALSPSRAGRGVKIGVVAAAATLLVVAQRMGLFELFGEPARIKQALLSLGPWGYVAFVLAYAALQPFGVPGTVFILAAPLIWPWPVAFALSMAGTMAASVVGFSFARFVARDWVSARVPARFRAYDEALKRRAFLTVFLLRLLLWMPPMLHVFFGLSGVRFWTHFWGSLAGYTLPLLATAYFGQRVFDALRDAPPSAWAGMGAAAVAVMVLLWLARRCSRRDVVPS</sequence>
<evidence type="ECO:0000259" key="7">
    <source>
        <dbReference type="Pfam" id="PF09335"/>
    </source>
</evidence>
<dbReference type="InterPro" id="IPR032816">
    <property type="entry name" value="VTT_dom"/>
</dbReference>
<keyword evidence="5 6" id="KW-0472">Membrane</keyword>